<keyword evidence="5" id="KW-0418">Kinase</keyword>
<dbReference type="CDD" id="cd00075">
    <property type="entry name" value="HATPase"/>
    <property type="match status" value="1"/>
</dbReference>
<gene>
    <name evidence="5" type="ORF">dnl_57030</name>
</gene>
<keyword evidence="6" id="KW-1185">Reference proteome</keyword>
<dbReference type="PANTHER" id="PTHR45569">
    <property type="entry name" value="SENSOR PROTEIN KDPD"/>
    <property type="match status" value="1"/>
</dbReference>
<evidence type="ECO:0000256" key="2">
    <source>
        <dbReference type="ARBA" id="ARBA00012438"/>
    </source>
</evidence>
<dbReference type="InterPro" id="IPR003018">
    <property type="entry name" value="GAF"/>
</dbReference>
<feature type="domain" description="Histidine kinase" evidence="4">
    <location>
        <begin position="371"/>
        <end position="582"/>
    </location>
</feature>
<proteinExistence type="predicted"/>
<dbReference type="GO" id="GO:0000155">
    <property type="term" value="F:phosphorelay sensor kinase activity"/>
    <property type="evidence" value="ECO:0007669"/>
    <property type="project" value="TreeGrafter"/>
</dbReference>
<dbReference type="InterPro" id="IPR036890">
    <property type="entry name" value="HATPase_C_sf"/>
</dbReference>
<dbReference type="EC" id="2.7.13.3" evidence="2"/>
<comment type="catalytic activity">
    <reaction evidence="1">
        <text>ATP + protein L-histidine = ADP + protein N-phospho-L-histidine.</text>
        <dbReference type="EC" id="2.7.13.3"/>
    </reaction>
</comment>
<dbReference type="PRINTS" id="PR00344">
    <property type="entry name" value="BCTRLSENSOR"/>
</dbReference>
<organism evidence="5 6">
    <name type="scientific">Desulfonema limicola</name>
    <dbReference type="NCBI Taxonomy" id="45656"/>
    <lineage>
        <taxon>Bacteria</taxon>
        <taxon>Pseudomonadati</taxon>
        <taxon>Thermodesulfobacteriota</taxon>
        <taxon>Desulfobacteria</taxon>
        <taxon>Desulfobacterales</taxon>
        <taxon>Desulfococcaceae</taxon>
        <taxon>Desulfonema</taxon>
    </lineage>
</organism>
<dbReference type="SUPFAM" id="SSF55781">
    <property type="entry name" value="GAF domain-like"/>
    <property type="match status" value="2"/>
</dbReference>
<dbReference type="KEGG" id="dli:dnl_57030"/>
<protein>
    <recommendedName>
        <fullName evidence="2">histidine kinase</fullName>
        <ecNumber evidence="2">2.7.13.3</ecNumber>
    </recommendedName>
</protein>
<evidence type="ECO:0000313" key="6">
    <source>
        <dbReference type="Proteomes" id="UP000663720"/>
    </source>
</evidence>
<sequence length="584" mass="66551">MINKSIINILKSVSEKAHELLDIDHFFAALYDHAKGKIEFPVAVYNGEPVDIPPRLCKDDDLWQELIVKENTPLRFGQKELEQKGLMFWDKIPRPLSCMGVPIILENLIIGFIAADNTKKENALGDSAFRVLSMFARNIAIAVKMLKKDTRLMAVNQMAGELNSRIQLKTNEILNLVYEKAGSIMHTDNMYIALYTPDPDKKDEIEKRRIYGTIDFSLMYVEGKRKEPWSRIPKPEEYGRTEEIIITGESIFIKTKEESIKWYNESGAGRKEHIGNPFASWIGVPMIIRNKVIGVIATYHTKRDYIFNEDDKVVLSMMADNAAIAIENSKLFQELEIANNTLEEKVIELQKAQNDIADKERELVKSGMAMDFIHKMNNLVGPIPVLITLIKRRMKPVIDIVDPKVIEYLDNIYNETENILNEANKLKKYDEPEPINLEEVIEAIIGQIELITPPGIKIKFDPEPSLYSFHGIRSHIETAIHNIIQNCVTAVSDKDNGLIYITLENNENSKIHINISDNGCGIPDNKIDLIFEYGKTFWKDKKGTGYGLWRAKNIINTMNGNITVNSKIDEGTLFTIILSSEKQP</sequence>
<keyword evidence="3" id="KW-0175">Coiled coil</keyword>
<dbReference type="Pfam" id="PF02518">
    <property type="entry name" value="HATPase_c"/>
    <property type="match status" value="1"/>
</dbReference>
<dbReference type="PANTHER" id="PTHR45569:SF1">
    <property type="entry name" value="SENSOR PROTEIN KDPD"/>
    <property type="match status" value="1"/>
</dbReference>
<evidence type="ECO:0000256" key="3">
    <source>
        <dbReference type="SAM" id="Coils"/>
    </source>
</evidence>
<dbReference type="RefSeq" id="WP_207689136.1">
    <property type="nucleotide sequence ID" value="NZ_CP061799.1"/>
</dbReference>
<dbReference type="SMART" id="SM00065">
    <property type="entry name" value="GAF"/>
    <property type="match status" value="2"/>
</dbReference>
<dbReference type="InterPro" id="IPR052023">
    <property type="entry name" value="Histidine_kinase_KdpD"/>
</dbReference>
<dbReference type="InterPro" id="IPR003594">
    <property type="entry name" value="HATPase_dom"/>
</dbReference>
<dbReference type="SMART" id="SM00387">
    <property type="entry name" value="HATPase_c"/>
    <property type="match status" value="1"/>
</dbReference>
<dbReference type="Pfam" id="PF13185">
    <property type="entry name" value="GAF_2"/>
    <property type="match status" value="1"/>
</dbReference>
<dbReference type="Proteomes" id="UP000663720">
    <property type="component" value="Chromosome"/>
</dbReference>
<evidence type="ECO:0000256" key="1">
    <source>
        <dbReference type="ARBA" id="ARBA00000085"/>
    </source>
</evidence>
<name>A0A975BDR4_9BACT</name>
<evidence type="ECO:0000259" key="4">
    <source>
        <dbReference type="PROSITE" id="PS50109"/>
    </source>
</evidence>
<dbReference type="EMBL" id="CP061799">
    <property type="protein sequence ID" value="QTA83304.1"/>
    <property type="molecule type" value="Genomic_DNA"/>
</dbReference>
<accession>A0A975BDR4</accession>
<dbReference type="Gene3D" id="3.30.565.10">
    <property type="entry name" value="Histidine kinase-like ATPase, C-terminal domain"/>
    <property type="match status" value="1"/>
</dbReference>
<dbReference type="InterPro" id="IPR005467">
    <property type="entry name" value="His_kinase_dom"/>
</dbReference>
<feature type="coiled-coil region" evidence="3">
    <location>
        <begin position="332"/>
        <end position="362"/>
    </location>
</feature>
<dbReference type="PROSITE" id="PS50109">
    <property type="entry name" value="HIS_KIN"/>
    <property type="match status" value="1"/>
</dbReference>
<dbReference type="SUPFAM" id="SSF55874">
    <property type="entry name" value="ATPase domain of HSP90 chaperone/DNA topoisomerase II/histidine kinase"/>
    <property type="match status" value="1"/>
</dbReference>
<dbReference type="GO" id="GO:0005886">
    <property type="term" value="C:plasma membrane"/>
    <property type="evidence" value="ECO:0007669"/>
    <property type="project" value="TreeGrafter"/>
</dbReference>
<dbReference type="Pfam" id="PF01590">
    <property type="entry name" value="GAF"/>
    <property type="match status" value="1"/>
</dbReference>
<dbReference type="InterPro" id="IPR029016">
    <property type="entry name" value="GAF-like_dom_sf"/>
</dbReference>
<dbReference type="InterPro" id="IPR004358">
    <property type="entry name" value="Sig_transdc_His_kin-like_C"/>
</dbReference>
<evidence type="ECO:0000313" key="5">
    <source>
        <dbReference type="EMBL" id="QTA83304.1"/>
    </source>
</evidence>
<dbReference type="Gene3D" id="3.30.450.40">
    <property type="match status" value="2"/>
</dbReference>
<keyword evidence="5" id="KW-0808">Transferase</keyword>
<reference evidence="5" key="1">
    <citation type="journal article" date="2021" name="Microb. Physiol.">
        <title>Proteogenomic Insights into the Physiology of Marine, Sulfate-Reducing, Filamentous Desulfonema limicola and Desulfonema magnum.</title>
        <authorList>
            <person name="Schnaars V."/>
            <person name="Wohlbrand L."/>
            <person name="Scheve S."/>
            <person name="Hinrichs C."/>
            <person name="Reinhardt R."/>
            <person name="Rabus R."/>
        </authorList>
    </citation>
    <scope>NUCLEOTIDE SEQUENCE</scope>
    <source>
        <strain evidence="5">5ac10</strain>
    </source>
</reference>
<dbReference type="AlphaFoldDB" id="A0A975BDR4"/>